<name>A0A8B8C138_CRAVI</name>
<dbReference type="AlphaFoldDB" id="A0A8B8C138"/>
<keyword evidence="2" id="KW-0472">Membrane</keyword>
<keyword evidence="3" id="KW-0732">Signal</keyword>
<feature type="transmembrane region" description="Helical" evidence="2">
    <location>
        <begin position="281"/>
        <end position="305"/>
    </location>
</feature>
<feature type="chain" id="PRO_5033981558" evidence="3">
    <location>
        <begin position="22"/>
        <end position="463"/>
    </location>
</feature>
<feature type="signal peptide" evidence="3">
    <location>
        <begin position="1"/>
        <end position="21"/>
    </location>
</feature>
<dbReference type="KEGG" id="cvn:111114648"/>
<dbReference type="RefSeq" id="XP_022308761.1">
    <property type="nucleotide sequence ID" value="XM_022453053.1"/>
</dbReference>
<protein>
    <submittedName>
        <fullName evidence="5">Uncharacterized protein LOC111114648</fullName>
    </submittedName>
</protein>
<dbReference type="OrthoDB" id="6126762at2759"/>
<sequence>MYNIQICLIIFVIFTLKKAKAGGPIFSQCSPVGRPLSIQCDTWSIIYVRQTMYSEYYGVPNDDCQLPAYSSLCHAFSNTSDFYYNGKYRAEHTFVSERLADLGPVLGVNCNHSSTARVVQILYECLTELERPSICEDMTDSGKAVGMLFNPRFPDPVRQQYGDCSCRISATDWGVVRLHAIIINPVHPNTGSGRWSLNVRINDEKVYSLDQMYRLSADIGIPDSNSLVLEYSNGGDTTFLPVMVPRVPTGFWIRYSAFPATSRLDVTCSHRQDKGTQLSSGLLAVIACIAGLSGLILLVITGLFIRRILSRRKKVPGRHNQLVGSSQRSAAFSELNKEFHFLRRCNTLSTLSRYNSLPPNFVFKNKIRKLSSVKSQDSGIAVIDIHRNESFKHAVSSVNADDCVENETKPENEGNLNEKSPEQEVTSMSEAEKTEKTGITGIPELGVFEFLPVFGATDDEVDV</sequence>
<evidence type="ECO:0000256" key="1">
    <source>
        <dbReference type="SAM" id="MobiDB-lite"/>
    </source>
</evidence>
<reference evidence="4" key="1">
    <citation type="submission" date="2024-06" db="UniProtKB">
        <authorList>
            <consortium name="RefSeq"/>
        </authorList>
    </citation>
    <scope>NUCLEOTIDE SEQUENCE [LARGE SCALE GENOMIC DNA]</scope>
</reference>
<dbReference type="GeneID" id="111114648"/>
<feature type="compositionally biased region" description="Polar residues" evidence="1">
    <location>
        <begin position="414"/>
        <end position="429"/>
    </location>
</feature>
<dbReference type="Proteomes" id="UP000694844">
    <property type="component" value="Chromosome 1"/>
</dbReference>
<feature type="region of interest" description="Disordered" evidence="1">
    <location>
        <begin position="402"/>
        <end position="440"/>
    </location>
</feature>
<evidence type="ECO:0000313" key="5">
    <source>
        <dbReference type="RefSeq" id="XP_022308761.1"/>
    </source>
</evidence>
<reference evidence="5" key="2">
    <citation type="submission" date="2025-08" db="UniProtKB">
        <authorList>
            <consortium name="RefSeq"/>
        </authorList>
    </citation>
    <scope>IDENTIFICATION</scope>
    <source>
        <tissue evidence="5">Whole sample</tissue>
    </source>
</reference>
<keyword evidence="2" id="KW-0812">Transmembrane</keyword>
<keyword evidence="4" id="KW-1185">Reference proteome</keyword>
<evidence type="ECO:0000256" key="2">
    <source>
        <dbReference type="SAM" id="Phobius"/>
    </source>
</evidence>
<gene>
    <name evidence="5" type="primary">LOC111114648</name>
</gene>
<evidence type="ECO:0000256" key="3">
    <source>
        <dbReference type="SAM" id="SignalP"/>
    </source>
</evidence>
<proteinExistence type="predicted"/>
<keyword evidence="2" id="KW-1133">Transmembrane helix</keyword>
<evidence type="ECO:0000313" key="4">
    <source>
        <dbReference type="Proteomes" id="UP000694844"/>
    </source>
</evidence>
<organism evidence="4 5">
    <name type="scientific">Crassostrea virginica</name>
    <name type="common">Eastern oyster</name>
    <dbReference type="NCBI Taxonomy" id="6565"/>
    <lineage>
        <taxon>Eukaryota</taxon>
        <taxon>Metazoa</taxon>
        <taxon>Spiralia</taxon>
        <taxon>Lophotrochozoa</taxon>
        <taxon>Mollusca</taxon>
        <taxon>Bivalvia</taxon>
        <taxon>Autobranchia</taxon>
        <taxon>Pteriomorphia</taxon>
        <taxon>Ostreida</taxon>
        <taxon>Ostreoidea</taxon>
        <taxon>Ostreidae</taxon>
        <taxon>Crassostrea</taxon>
    </lineage>
</organism>
<accession>A0A8B8C138</accession>